<name>A0A067BGA9_SAPPC</name>
<protein>
    <submittedName>
        <fullName evidence="1">Uncharacterized protein</fullName>
    </submittedName>
</protein>
<dbReference type="EMBL" id="KK583663">
    <property type="protein sequence ID" value="KDO17439.1"/>
    <property type="molecule type" value="Genomic_DNA"/>
</dbReference>
<organism evidence="1 2">
    <name type="scientific">Saprolegnia parasitica (strain CBS 223.65)</name>
    <dbReference type="NCBI Taxonomy" id="695850"/>
    <lineage>
        <taxon>Eukaryota</taxon>
        <taxon>Sar</taxon>
        <taxon>Stramenopiles</taxon>
        <taxon>Oomycota</taxon>
        <taxon>Saprolegniomycetes</taxon>
        <taxon>Saprolegniales</taxon>
        <taxon>Saprolegniaceae</taxon>
        <taxon>Saprolegnia</taxon>
    </lineage>
</organism>
<dbReference type="InterPro" id="IPR032675">
    <property type="entry name" value="LRR_dom_sf"/>
</dbReference>
<dbReference type="KEGG" id="spar:SPRG_17140"/>
<proteinExistence type="predicted"/>
<accession>A0A067BGA9</accession>
<dbReference type="AlphaFoldDB" id="A0A067BGA9"/>
<evidence type="ECO:0000313" key="1">
    <source>
        <dbReference type="EMBL" id="KDO17439.1"/>
    </source>
</evidence>
<dbReference type="VEuPathDB" id="FungiDB:SPRG_17140"/>
<evidence type="ECO:0000313" key="2">
    <source>
        <dbReference type="Proteomes" id="UP000030745"/>
    </source>
</evidence>
<dbReference type="Proteomes" id="UP000030745">
    <property type="component" value="Unassembled WGS sequence"/>
</dbReference>
<sequence>MTTELTSRPRDKHPRRLTPDAALLSAELLEAIATYLPVEGMTSFLDALPEHLRTPALELLATLSQVLGLQVLWPTLDLSVLVQLADADNILAQLLSVNPAAQKAARVTLTNTLALPHVMEAIATSLDNQEDLESFLYAIPRSLWTPALTAFLDCTTVMPYSIIANWPHIKLRSIRFRSSILTLLAATLPLRPRIELRYAVRDTASLVAVVGPALSCVILGFYSGRMVQGRGRAISNLLLQRCPRLRQVSISVISYSESDAAELNGLLAVVAHPHVIDLSLDLLLAITVPRLGHLLASWLSTAPATKLTLVRVAQMDDDAMMAFCDALQGNTTLQELTIVDIPSLNGFHGRTLPVSLKILNVYVNGVVDAATLTSLANAVGPTQLERLECSVFGSLATCPAAAPMLSQLQSLVVSRLHVDNMPALLAGLSSVPALTSLELCDYSLSLSTELLMETLATTCMHLETLRVSNEQLTRDGATAVLSGVLQLPRLTTLDLWMPLLDVIDVLPELVAAGRHLRRLSLMSIERPNDDLEKRAIYEALAQVPNVPFVLQTLPKDMDKFVVDALSRRADRRHHCDLAL</sequence>
<keyword evidence="2" id="KW-1185">Reference proteome</keyword>
<dbReference type="Gene3D" id="3.80.10.10">
    <property type="entry name" value="Ribonuclease Inhibitor"/>
    <property type="match status" value="1"/>
</dbReference>
<dbReference type="SUPFAM" id="SSF52047">
    <property type="entry name" value="RNI-like"/>
    <property type="match status" value="1"/>
</dbReference>
<dbReference type="GeneID" id="24138699"/>
<gene>
    <name evidence="1" type="ORF">SPRG_17140</name>
</gene>
<dbReference type="RefSeq" id="XP_012211854.1">
    <property type="nucleotide sequence ID" value="XM_012356464.1"/>
</dbReference>
<reference evidence="1 2" key="1">
    <citation type="journal article" date="2013" name="PLoS Genet.">
        <title>Distinctive expansion of potential virulence genes in the genome of the oomycete fish pathogen Saprolegnia parasitica.</title>
        <authorList>
            <person name="Jiang R.H."/>
            <person name="de Bruijn I."/>
            <person name="Haas B.J."/>
            <person name="Belmonte R."/>
            <person name="Lobach L."/>
            <person name="Christie J."/>
            <person name="van den Ackerveken G."/>
            <person name="Bottin A."/>
            <person name="Bulone V."/>
            <person name="Diaz-Moreno S.M."/>
            <person name="Dumas B."/>
            <person name="Fan L."/>
            <person name="Gaulin E."/>
            <person name="Govers F."/>
            <person name="Grenville-Briggs L.J."/>
            <person name="Horner N.R."/>
            <person name="Levin J.Z."/>
            <person name="Mammella M."/>
            <person name="Meijer H.J."/>
            <person name="Morris P."/>
            <person name="Nusbaum C."/>
            <person name="Oome S."/>
            <person name="Phillips A.J."/>
            <person name="van Rooyen D."/>
            <person name="Rzeszutek E."/>
            <person name="Saraiva M."/>
            <person name="Secombes C.J."/>
            <person name="Seidl M.F."/>
            <person name="Snel B."/>
            <person name="Stassen J.H."/>
            <person name="Sykes S."/>
            <person name="Tripathy S."/>
            <person name="van den Berg H."/>
            <person name="Vega-Arreguin J.C."/>
            <person name="Wawra S."/>
            <person name="Young S.K."/>
            <person name="Zeng Q."/>
            <person name="Dieguez-Uribeondo J."/>
            <person name="Russ C."/>
            <person name="Tyler B.M."/>
            <person name="van West P."/>
        </authorList>
    </citation>
    <scope>NUCLEOTIDE SEQUENCE [LARGE SCALE GENOMIC DNA]</scope>
    <source>
        <strain evidence="1 2">CBS 223.65</strain>
    </source>
</reference>